<feature type="region of interest" description="Disordered" evidence="1">
    <location>
        <begin position="20"/>
        <end position="50"/>
    </location>
</feature>
<keyword evidence="3" id="KW-1185">Reference proteome</keyword>
<sequence>MMRLNLVSSAGDAVADLGETTASAGGSVGSFFPSNPPSPKKLLTDDGSPR</sequence>
<organism evidence="2 3">
    <name type="scientific">Trifolium medium</name>
    <dbReference type="NCBI Taxonomy" id="97028"/>
    <lineage>
        <taxon>Eukaryota</taxon>
        <taxon>Viridiplantae</taxon>
        <taxon>Streptophyta</taxon>
        <taxon>Embryophyta</taxon>
        <taxon>Tracheophyta</taxon>
        <taxon>Spermatophyta</taxon>
        <taxon>Magnoliopsida</taxon>
        <taxon>eudicotyledons</taxon>
        <taxon>Gunneridae</taxon>
        <taxon>Pentapetalae</taxon>
        <taxon>rosids</taxon>
        <taxon>fabids</taxon>
        <taxon>Fabales</taxon>
        <taxon>Fabaceae</taxon>
        <taxon>Papilionoideae</taxon>
        <taxon>50 kb inversion clade</taxon>
        <taxon>NPAAA clade</taxon>
        <taxon>Hologalegina</taxon>
        <taxon>IRL clade</taxon>
        <taxon>Trifolieae</taxon>
        <taxon>Trifolium</taxon>
    </lineage>
</organism>
<dbReference type="EMBL" id="LXQA010124553">
    <property type="protein sequence ID" value="MCI21377.1"/>
    <property type="molecule type" value="Genomic_DNA"/>
</dbReference>
<proteinExistence type="predicted"/>
<accession>A0A392QC12</accession>
<dbReference type="AlphaFoldDB" id="A0A392QC12"/>
<evidence type="ECO:0000313" key="2">
    <source>
        <dbReference type="EMBL" id="MCI21377.1"/>
    </source>
</evidence>
<protein>
    <submittedName>
        <fullName evidence="2">Uncharacterized protein</fullName>
    </submittedName>
</protein>
<evidence type="ECO:0000313" key="3">
    <source>
        <dbReference type="Proteomes" id="UP000265520"/>
    </source>
</evidence>
<name>A0A392QC12_9FABA</name>
<reference evidence="2 3" key="1">
    <citation type="journal article" date="2018" name="Front. Plant Sci.">
        <title>Red Clover (Trifolium pratense) and Zigzag Clover (T. medium) - A Picture of Genomic Similarities and Differences.</title>
        <authorList>
            <person name="Dluhosova J."/>
            <person name="Istvanek J."/>
            <person name="Nedelnik J."/>
            <person name="Repkova J."/>
        </authorList>
    </citation>
    <scope>NUCLEOTIDE SEQUENCE [LARGE SCALE GENOMIC DNA]</scope>
    <source>
        <strain evidence="3">cv. 10/8</strain>
        <tissue evidence="2">Leaf</tissue>
    </source>
</reference>
<dbReference type="Proteomes" id="UP000265520">
    <property type="component" value="Unassembled WGS sequence"/>
</dbReference>
<evidence type="ECO:0000256" key="1">
    <source>
        <dbReference type="SAM" id="MobiDB-lite"/>
    </source>
</evidence>
<comment type="caution">
    <text evidence="2">The sequence shown here is derived from an EMBL/GenBank/DDBJ whole genome shotgun (WGS) entry which is preliminary data.</text>
</comment>